<dbReference type="CDD" id="cd00112">
    <property type="entry name" value="LDLa"/>
    <property type="match status" value="1"/>
</dbReference>
<dbReference type="STRING" id="407821.A0A087TG46"/>
<dbReference type="InterPro" id="IPR035914">
    <property type="entry name" value="Sperma_CUB_dom_sf"/>
</dbReference>
<accession>A0A087TG46</accession>
<dbReference type="Gene3D" id="2.60.120.290">
    <property type="entry name" value="Spermadhesin, CUB domain"/>
    <property type="match status" value="2"/>
</dbReference>
<feature type="domain" description="CUB" evidence="5">
    <location>
        <begin position="161"/>
        <end position="325"/>
    </location>
</feature>
<dbReference type="SUPFAM" id="SSF49854">
    <property type="entry name" value="Spermadhesin, CUB domain"/>
    <property type="match status" value="1"/>
</dbReference>
<sequence length="768" mass="87338">MFLNCHYRRCKLRSPNFPGFYPRNITCNYFIKQMQVPHASVASIVLSQTNDYKIFIPRGGDSPSGNSASNLRSSSSLSTDCSGALSDAVRVYDGPTSTMPLLAQFCGDGIMSPVVSSGPDLVIQLYSAPCSALGSSRLEIEVSVKFEPEIAASMQKDRHRCAYIIDANRHRRWGVIISPKYTMPENSSCTYKFIGASSYDRIWLYFVSYLSREKATVIKDSEDENICTFSKLEMFDSDERWLVLDLNDGYETYPMHFCGETVTPKICAHAADYHPYFSPDRPCRYPEESYLSSGPTFVLRHSFLSTLDIIDIFSYSNFIVRYEFVDTRQDGIAIGRTECDRRFDSRSAKGGFISNPKNIFFYGRGGRENISCAFHFVGLPSERVRITLFNVRLSLASSDTQCETYFDAVTQRHLCVASPEDRVRRMACISAIEYWDSHSSIIGCICNTSTVEKSARYVFDSLVSNVKLVFAVNFMTAFEDFNDFGFDAKFEFFNSTLCDTHVFDGQTGVSPEGTIEFYVPHGRTNFTSGEDMSRPLRCRWQIKAMTEKYLYLQFKGSESPPEDCKEGVWVLVYLDTHQVKPTTSACIVSESSLNRVAIKEYHVFSQSWYNDTYSIVDNNRDYMFIEIIAYSSWKGIKLHFHWMEVTKPFYRSLSGRPLRNVDCIFECPEIGACIDPHLWCDGVDHCPSGFDESPANCHTLARGLEYLSLIIIMAAVVLLIAGLLIAWAVVRHRHHHHRSCGREANERTKNCSHRLTPTDDYQMESPIS</sequence>
<proteinExistence type="predicted"/>
<reference evidence="6 7" key="1">
    <citation type="submission" date="2013-11" db="EMBL/GenBank/DDBJ databases">
        <title>Genome sequencing of Stegodyphus mimosarum.</title>
        <authorList>
            <person name="Bechsgaard J."/>
        </authorList>
    </citation>
    <scope>NUCLEOTIDE SEQUENCE [LARGE SCALE GENOMIC DNA]</scope>
</reference>
<dbReference type="GO" id="GO:0005886">
    <property type="term" value="C:plasma membrane"/>
    <property type="evidence" value="ECO:0007669"/>
    <property type="project" value="TreeGrafter"/>
</dbReference>
<dbReference type="PROSITE" id="PS50068">
    <property type="entry name" value="LDLRA_2"/>
    <property type="match status" value="1"/>
</dbReference>
<evidence type="ECO:0000313" key="7">
    <source>
        <dbReference type="Proteomes" id="UP000054359"/>
    </source>
</evidence>
<evidence type="ECO:0000256" key="2">
    <source>
        <dbReference type="PROSITE-ProRule" id="PRU00124"/>
    </source>
</evidence>
<evidence type="ECO:0000313" key="6">
    <source>
        <dbReference type="EMBL" id="KFM64085.1"/>
    </source>
</evidence>
<dbReference type="AlphaFoldDB" id="A0A087TG46"/>
<keyword evidence="1" id="KW-1015">Disulfide bond</keyword>
<dbReference type="PANTHER" id="PTHR47537:SF3">
    <property type="entry name" value="CUB DOMAIN-CONTAINING PROTEIN"/>
    <property type="match status" value="1"/>
</dbReference>
<evidence type="ECO:0000259" key="5">
    <source>
        <dbReference type="PROSITE" id="PS01180"/>
    </source>
</evidence>
<feature type="transmembrane region" description="Helical" evidence="4">
    <location>
        <begin position="706"/>
        <end position="730"/>
    </location>
</feature>
<keyword evidence="7" id="KW-1185">Reference proteome</keyword>
<name>A0A087TG46_STEMI</name>
<protein>
    <recommendedName>
        <fullName evidence="5">CUB domain-containing protein</fullName>
    </recommendedName>
</protein>
<evidence type="ECO:0000256" key="1">
    <source>
        <dbReference type="ARBA" id="ARBA00023157"/>
    </source>
</evidence>
<organism evidence="6 7">
    <name type="scientific">Stegodyphus mimosarum</name>
    <name type="common">African social velvet spider</name>
    <dbReference type="NCBI Taxonomy" id="407821"/>
    <lineage>
        <taxon>Eukaryota</taxon>
        <taxon>Metazoa</taxon>
        <taxon>Ecdysozoa</taxon>
        <taxon>Arthropoda</taxon>
        <taxon>Chelicerata</taxon>
        <taxon>Arachnida</taxon>
        <taxon>Araneae</taxon>
        <taxon>Araneomorphae</taxon>
        <taxon>Entelegynae</taxon>
        <taxon>Eresoidea</taxon>
        <taxon>Eresidae</taxon>
        <taxon>Stegodyphus</taxon>
    </lineage>
</organism>
<dbReference type="PROSITE" id="PS01180">
    <property type="entry name" value="CUB"/>
    <property type="match status" value="1"/>
</dbReference>
<dbReference type="PANTHER" id="PTHR47537">
    <property type="entry name" value="CUBILIN"/>
    <property type="match status" value="1"/>
</dbReference>
<keyword evidence="4" id="KW-1133">Transmembrane helix</keyword>
<dbReference type="InterPro" id="IPR036055">
    <property type="entry name" value="LDL_receptor-like_sf"/>
</dbReference>
<dbReference type="InterPro" id="IPR056707">
    <property type="entry name" value="DUF7805"/>
</dbReference>
<dbReference type="InterPro" id="IPR002172">
    <property type="entry name" value="LDrepeatLR_classA_rpt"/>
</dbReference>
<feature type="non-terminal residue" evidence="6">
    <location>
        <position position="768"/>
    </location>
</feature>
<dbReference type="InterPro" id="IPR053207">
    <property type="entry name" value="Non-NMDA_GluR_Accessory"/>
</dbReference>
<dbReference type="SMART" id="SM00192">
    <property type="entry name" value="LDLa"/>
    <property type="match status" value="1"/>
</dbReference>
<dbReference type="Proteomes" id="UP000054359">
    <property type="component" value="Unassembled WGS sequence"/>
</dbReference>
<dbReference type="OrthoDB" id="10037824at2759"/>
<dbReference type="InterPro" id="IPR000859">
    <property type="entry name" value="CUB_dom"/>
</dbReference>
<gene>
    <name evidence="6" type="ORF">X975_02618</name>
</gene>
<comment type="caution">
    <text evidence="2">Lacks conserved residue(s) required for the propagation of feature annotation.</text>
</comment>
<dbReference type="Pfam" id="PF25090">
    <property type="entry name" value="DUF7805"/>
    <property type="match status" value="1"/>
</dbReference>
<dbReference type="Gene3D" id="4.10.400.10">
    <property type="entry name" value="Low-density Lipoprotein Receptor"/>
    <property type="match status" value="1"/>
</dbReference>
<keyword evidence="4" id="KW-0472">Membrane</keyword>
<dbReference type="CDD" id="cd00041">
    <property type="entry name" value="CUB"/>
    <property type="match status" value="1"/>
</dbReference>
<evidence type="ECO:0000256" key="4">
    <source>
        <dbReference type="SAM" id="Phobius"/>
    </source>
</evidence>
<evidence type="ECO:0000256" key="3">
    <source>
        <dbReference type="SAM" id="MobiDB-lite"/>
    </source>
</evidence>
<feature type="region of interest" description="Disordered" evidence="3">
    <location>
        <begin position="748"/>
        <end position="768"/>
    </location>
</feature>
<keyword evidence="4" id="KW-0812">Transmembrane</keyword>
<dbReference type="OMA" id="RICSHAN"/>
<dbReference type="EMBL" id="KK115061">
    <property type="protein sequence ID" value="KFM64085.1"/>
    <property type="molecule type" value="Genomic_DNA"/>
</dbReference>